<evidence type="ECO:0000313" key="2">
    <source>
        <dbReference type="EMBL" id="SDJ13175.1"/>
    </source>
</evidence>
<dbReference type="EMBL" id="UAWB01000002">
    <property type="protein sequence ID" value="SQB27988.1"/>
    <property type="molecule type" value="Genomic_DNA"/>
</dbReference>
<evidence type="ECO:0000313" key="5">
    <source>
        <dbReference type="Proteomes" id="UP000251670"/>
    </source>
</evidence>
<accession>A0A2X2VHH2</accession>
<sequence length="124" mass="14419">MIFRYHIQESYNINSICLFSELLQFCSDYFFIFEPSSILKKVFCIHFSVSQKKYAKHFIVLIVLIKIGLYLLNGHISNITTSRRSCFRCNNGCILIGSCCKTDLITRCGSYNYGCIVHQLTYRS</sequence>
<name>A0A2X2VHH2_CHRJE</name>
<keyword evidence="1" id="KW-0472">Membrane</keyword>
<keyword evidence="1" id="KW-0812">Transmembrane</keyword>
<reference evidence="3 5" key="2">
    <citation type="submission" date="2018-06" db="EMBL/GenBank/DDBJ databases">
        <authorList>
            <consortium name="Pathogen Informatics"/>
            <person name="Doyle S."/>
        </authorList>
    </citation>
    <scope>NUCLEOTIDE SEQUENCE [LARGE SCALE GENOMIC DNA]</scope>
    <source>
        <strain evidence="3 5">NCTC13492</strain>
    </source>
</reference>
<gene>
    <name evidence="3" type="ORF">NCTC13492_01571</name>
    <name evidence="2" type="ORF">SAMN05421542_2754</name>
</gene>
<keyword evidence="1" id="KW-1133">Transmembrane helix</keyword>
<proteinExistence type="predicted"/>
<organism evidence="3 5">
    <name type="scientific">Chryseobacterium jejuense</name>
    <dbReference type="NCBI Taxonomy" id="445960"/>
    <lineage>
        <taxon>Bacteria</taxon>
        <taxon>Pseudomonadati</taxon>
        <taxon>Bacteroidota</taxon>
        <taxon>Flavobacteriia</taxon>
        <taxon>Flavobacteriales</taxon>
        <taxon>Weeksellaceae</taxon>
        <taxon>Chryseobacterium group</taxon>
        <taxon>Chryseobacterium</taxon>
    </lineage>
</organism>
<dbReference type="Proteomes" id="UP000199426">
    <property type="component" value="Unassembled WGS sequence"/>
</dbReference>
<protein>
    <submittedName>
        <fullName evidence="3">Uncharacterized protein</fullName>
    </submittedName>
</protein>
<dbReference type="STRING" id="445960.SAMN05421542_2754"/>
<reference evidence="2 4" key="1">
    <citation type="submission" date="2016-10" db="EMBL/GenBank/DDBJ databases">
        <authorList>
            <person name="Varghese N."/>
            <person name="Submissions S."/>
        </authorList>
    </citation>
    <scope>NUCLEOTIDE SEQUENCE [LARGE SCALE GENOMIC DNA]</scope>
    <source>
        <strain evidence="2 4">DSM 19299</strain>
    </source>
</reference>
<dbReference type="Proteomes" id="UP000251670">
    <property type="component" value="Unassembled WGS sequence"/>
</dbReference>
<evidence type="ECO:0000313" key="4">
    <source>
        <dbReference type="Proteomes" id="UP000199426"/>
    </source>
</evidence>
<dbReference type="EMBL" id="FNEG01000004">
    <property type="protein sequence ID" value="SDJ13175.1"/>
    <property type="molecule type" value="Genomic_DNA"/>
</dbReference>
<evidence type="ECO:0000256" key="1">
    <source>
        <dbReference type="SAM" id="Phobius"/>
    </source>
</evidence>
<evidence type="ECO:0000313" key="3">
    <source>
        <dbReference type="EMBL" id="SQB27988.1"/>
    </source>
</evidence>
<dbReference type="AlphaFoldDB" id="A0A2X2VHH2"/>
<feature type="transmembrane region" description="Helical" evidence="1">
    <location>
        <begin position="58"/>
        <end position="76"/>
    </location>
</feature>
<keyword evidence="4" id="KW-1185">Reference proteome</keyword>